<accession>A0A844G400</accession>
<dbReference type="AlphaFoldDB" id="A0A844G400"/>
<name>A0A844G400_9BACT</name>
<dbReference type="EMBL" id="VUNS01000011">
    <property type="protein sequence ID" value="MST97625.1"/>
    <property type="molecule type" value="Genomic_DNA"/>
</dbReference>
<evidence type="ECO:0000313" key="2">
    <source>
        <dbReference type="Proteomes" id="UP000435649"/>
    </source>
</evidence>
<organism evidence="1 2">
    <name type="scientific">Victivallis lenta</name>
    <dbReference type="NCBI Taxonomy" id="2606640"/>
    <lineage>
        <taxon>Bacteria</taxon>
        <taxon>Pseudomonadati</taxon>
        <taxon>Lentisphaerota</taxon>
        <taxon>Lentisphaeria</taxon>
        <taxon>Victivallales</taxon>
        <taxon>Victivallaceae</taxon>
        <taxon>Victivallis</taxon>
    </lineage>
</organism>
<reference evidence="1 2" key="1">
    <citation type="submission" date="2019-08" db="EMBL/GenBank/DDBJ databases">
        <title>In-depth cultivation of the pig gut microbiome towards novel bacterial diversity and tailored functional studies.</title>
        <authorList>
            <person name="Wylensek D."/>
            <person name="Hitch T.C.A."/>
            <person name="Clavel T."/>
        </authorList>
    </citation>
    <scope>NUCLEOTIDE SEQUENCE [LARGE SCALE GENOMIC DNA]</scope>
    <source>
        <strain evidence="1 2">BBE-744-WT-12</strain>
    </source>
</reference>
<dbReference type="Proteomes" id="UP000435649">
    <property type="component" value="Unassembled WGS sequence"/>
</dbReference>
<sequence>MECYGKNYGQIGECAKCRLHRYCKTAADPKLLSDCRTEDQELRDIIMNRRLAERRVVRSVAAEEEKRYSRADMMEVIGFMAALDFRSLQLVWLKLNLPNANLSELAEKRGVSRQAMHKMVQRRIKEIPELEKFFTYHRRKRAERKVKTA</sequence>
<comment type="caution">
    <text evidence="1">The sequence shown here is derived from an EMBL/GenBank/DDBJ whole genome shotgun (WGS) entry which is preliminary data.</text>
</comment>
<proteinExistence type="predicted"/>
<gene>
    <name evidence="1" type="ORF">FYJ85_11310</name>
</gene>
<evidence type="ECO:0000313" key="1">
    <source>
        <dbReference type="EMBL" id="MST97625.1"/>
    </source>
</evidence>
<protein>
    <submittedName>
        <fullName evidence="1">Uncharacterized protein</fullName>
    </submittedName>
</protein>
<dbReference type="RefSeq" id="WP_154418635.1">
    <property type="nucleotide sequence ID" value="NZ_VUNS01000011.1"/>
</dbReference>
<keyword evidence="2" id="KW-1185">Reference proteome</keyword>